<dbReference type="PANTHER" id="PTHR43329">
    <property type="entry name" value="EPOXIDE HYDROLASE"/>
    <property type="match status" value="1"/>
</dbReference>
<keyword evidence="4" id="KW-1185">Reference proteome</keyword>
<dbReference type="Pfam" id="PF00561">
    <property type="entry name" value="Abhydrolase_1"/>
    <property type="match status" value="1"/>
</dbReference>
<evidence type="ECO:0000313" key="4">
    <source>
        <dbReference type="Proteomes" id="UP001058860"/>
    </source>
</evidence>
<protein>
    <submittedName>
        <fullName evidence="3">Alpha/beta hydrolase</fullName>
    </submittedName>
</protein>
<dbReference type="InterPro" id="IPR000639">
    <property type="entry name" value="Epox_hydrolase-like"/>
</dbReference>
<evidence type="ECO:0000256" key="1">
    <source>
        <dbReference type="ARBA" id="ARBA00022801"/>
    </source>
</evidence>
<sequence>MHVALAGPQDAPALVLLHGWPQHWYLWRNVIPAVAGRYRVIAPDLRGFGWTDAPPGGYRKERMASDVLALLDALGVQRAQLVGHDWGGWIGFLLALRAPERFERYLALNIPPPFMPPRTDPVGAAQAALRIWYQVMLAGPVGAVGMRHGLIDVVWRSALRDPDAMDAATRASFTDAFREPARARASQLLYREFLLRELLPAMAGRYRSTRLTVPTYLLFGEEDDAVDPGVLDGAEAFCDDLTIELVPGVGHFIVDERPDLVVERIGTFLG</sequence>
<organism evidence="3 4">
    <name type="scientific">Svornostia abyssi</name>
    <dbReference type="NCBI Taxonomy" id="2898438"/>
    <lineage>
        <taxon>Bacteria</taxon>
        <taxon>Bacillati</taxon>
        <taxon>Actinomycetota</taxon>
        <taxon>Thermoleophilia</taxon>
        <taxon>Solirubrobacterales</taxon>
        <taxon>Baekduiaceae</taxon>
        <taxon>Svornostia</taxon>
    </lineage>
</organism>
<dbReference type="PRINTS" id="PR00111">
    <property type="entry name" value="ABHYDROLASE"/>
</dbReference>
<keyword evidence="1 3" id="KW-0378">Hydrolase</keyword>
<name>A0ABY5PNM6_9ACTN</name>
<dbReference type="PRINTS" id="PR00412">
    <property type="entry name" value="EPOXHYDRLASE"/>
</dbReference>
<dbReference type="Proteomes" id="UP001058860">
    <property type="component" value="Chromosome"/>
</dbReference>
<dbReference type="InterPro" id="IPR000073">
    <property type="entry name" value="AB_hydrolase_1"/>
</dbReference>
<dbReference type="Gene3D" id="3.40.50.1820">
    <property type="entry name" value="alpha/beta hydrolase"/>
    <property type="match status" value="1"/>
</dbReference>
<dbReference type="EMBL" id="CP088295">
    <property type="protein sequence ID" value="UUY06323.1"/>
    <property type="molecule type" value="Genomic_DNA"/>
</dbReference>
<dbReference type="RefSeq" id="WP_353866798.1">
    <property type="nucleotide sequence ID" value="NZ_CP088295.1"/>
</dbReference>
<dbReference type="SUPFAM" id="SSF53474">
    <property type="entry name" value="alpha/beta-Hydrolases"/>
    <property type="match status" value="1"/>
</dbReference>
<feature type="domain" description="AB hydrolase-1" evidence="2">
    <location>
        <begin position="12"/>
        <end position="258"/>
    </location>
</feature>
<evidence type="ECO:0000313" key="3">
    <source>
        <dbReference type="EMBL" id="UUY06323.1"/>
    </source>
</evidence>
<gene>
    <name evidence="3" type="ORF">LRS13_17225</name>
</gene>
<accession>A0ABY5PNM6</accession>
<reference evidence="4" key="1">
    <citation type="submission" date="2021-11" db="EMBL/GenBank/DDBJ databases">
        <title>Cultivation dependent microbiological survey of springs from the worlds oldest radium mine currently devoted to the extraction of radon-saturated water.</title>
        <authorList>
            <person name="Kapinusova G."/>
            <person name="Smrhova T."/>
            <person name="Strejcek M."/>
            <person name="Suman J."/>
            <person name="Jani K."/>
            <person name="Pajer P."/>
            <person name="Uhlik O."/>
        </authorList>
    </citation>
    <scope>NUCLEOTIDE SEQUENCE [LARGE SCALE GENOMIC DNA]</scope>
    <source>
        <strain evidence="4">J379</strain>
    </source>
</reference>
<evidence type="ECO:0000259" key="2">
    <source>
        <dbReference type="Pfam" id="PF00561"/>
    </source>
</evidence>
<dbReference type="InterPro" id="IPR029058">
    <property type="entry name" value="AB_hydrolase_fold"/>
</dbReference>
<dbReference type="GO" id="GO:0016787">
    <property type="term" value="F:hydrolase activity"/>
    <property type="evidence" value="ECO:0007669"/>
    <property type="project" value="UniProtKB-KW"/>
</dbReference>
<proteinExistence type="predicted"/>